<name>A0A852R8T6_9ACTN</name>
<dbReference type="AlphaFoldDB" id="A0A852R8T6"/>
<dbReference type="RefSeq" id="WP_179727437.1">
    <property type="nucleotide sequence ID" value="NZ_BAABEF010000001.1"/>
</dbReference>
<gene>
    <name evidence="1" type="ORF">BJ958_002859</name>
</gene>
<evidence type="ECO:0000313" key="2">
    <source>
        <dbReference type="Proteomes" id="UP000582231"/>
    </source>
</evidence>
<evidence type="ECO:0008006" key="3">
    <source>
        <dbReference type="Google" id="ProtNLM"/>
    </source>
</evidence>
<organism evidence="1 2">
    <name type="scientific">Nocardioides kongjuensis</name>
    <dbReference type="NCBI Taxonomy" id="349522"/>
    <lineage>
        <taxon>Bacteria</taxon>
        <taxon>Bacillati</taxon>
        <taxon>Actinomycetota</taxon>
        <taxon>Actinomycetes</taxon>
        <taxon>Propionibacteriales</taxon>
        <taxon>Nocardioidaceae</taxon>
        <taxon>Nocardioides</taxon>
    </lineage>
</organism>
<evidence type="ECO:0000313" key="1">
    <source>
        <dbReference type="EMBL" id="NYD31313.1"/>
    </source>
</evidence>
<proteinExistence type="predicted"/>
<reference evidence="1 2" key="1">
    <citation type="submission" date="2020-07" db="EMBL/GenBank/DDBJ databases">
        <title>Sequencing the genomes of 1000 actinobacteria strains.</title>
        <authorList>
            <person name="Klenk H.-P."/>
        </authorList>
    </citation>
    <scope>NUCLEOTIDE SEQUENCE [LARGE SCALE GENOMIC DNA]</scope>
    <source>
        <strain evidence="1 2">DSM 19082</strain>
    </source>
</reference>
<accession>A0A852R8T6</accession>
<keyword evidence="2" id="KW-1185">Reference proteome</keyword>
<dbReference type="EMBL" id="JACCBF010000001">
    <property type="protein sequence ID" value="NYD31313.1"/>
    <property type="molecule type" value="Genomic_DNA"/>
</dbReference>
<comment type="caution">
    <text evidence="1">The sequence shown here is derived from an EMBL/GenBank/DDBJ whole genome shotgun (WGS) entry which is preliminary data.</text>
</comment>
<sequence length="199" mass="21381">MSEHRRHHRPAPREAAFFDEYVGADDPALLTEAAERAAVLLVRGARTSDDAGVADRLVHLADTEGIEAIAEVWSHAPADTLAGCLWRLYLLRSWVHADPAGVAREFEAGRSRAEFARVVAGVADPPGPDELRAMVDEVLRGIAGGELADVLLRAAAFARVVAAGRATLHDVPDADIRRMLALAEQLEAAGHLELAHRLA</sequence>
<dbReference type="Proteomes" id="UP000582231">
    <property type="component" value="Unassembled WGS sequence"/>
</dbReference>
<protein>
    <recommendedName>
        <fullName evidence="3">DNA-directed RNA polymerase subunit beta</fullName>
    </recommendedName>
</protein>